<dbReference type="InterPro" id="IPR037185">
    <property type="entry name" value="EmrE-like"/>
</dbReference>
<name>A0ABP0R262_9DINO</name>
<feature type="transmembrane region" description="Helical" evidence="11">
    <location>
        <begin position="268"/>
        <end position="286"/>
    </location>
</feature>
<feature type="transmembrane region" description="Helical" evidence="11">
    <location>
        <begin position="698"/>
        <end position="720"/>
    </location>
</feature>
<feature type="transmembrane region" description="Helical" evidence="11">
    <location>
        <begin position="444"/>
        <end position="467"/>
    </location>
</feature>
<feature type="transmembrane region" description="Helical" evidence="11">
    <location>
        <begin position="790"/>
        <end position="815"/>
    </location>
</feature>
<dbReference type="InterPro" id="IPR007271">
    <property type="entry name" value="Nuc_sug_transpt"/>
</dbReference>
<comment type="similarity">
    <text evidence="3">Belongs to the ALG6/ALG8 glucosyltransferase family.</text>
</comment>
<evidence type="ECO:0000256" key="1">
    <source>
        <dbReference type="ARBA" id="ARBA00004477"/>
    </source>
</evidence>
<evidence type="ECO:0000256" key="5">
    <source>
        <dbReference type="ARBA" id="ARBA00022679"/>
    </source>
</evidence>
<keyword evidence="9 11" id="KW-0472">Membrane</keyword>
<dbReference type="InterPro" id="IPR015672">
    <property type="entry name" value="GPHR/GTG"/>
</dbReference>
<evidence type="ECO:0000259" key="13">
    <source>
        <dbReference type="Pfam" id="PF12537"/>
    </source>
</evidence>
<evidence type="ECO:0000256" key="2">
    <source>
        <dbReference type="ARBA" id="ARBA00004922"/>
    </source>
</evidence>
<feature type="transmembrane region" description="Helical" evidence="11">
    <location>
        <begin position="511"/>
        <end position="534"/>
    </location>
</feature>
<organism evidence="14 15">
    <name type="scientific">Durusdinium trenchii</name>
    <dbReference type="NCBI Taxonomy" id="1381693"/>
    <lineage>
        <taxon>Eukaryota</taxon>
        <taxon>Sar</taxon>
        <taxon>Alveolata</taxon>
        <taxon>Dinophyceae</taxon>
        <taxon>Suessiales</taxon>
        <taxon>Symbiodiniaceae</taxon>
        <taxon>Durusdinium</taxon>
    </lineage>
</organism>
<dbReference type="PANTHER" id="PTHR15948:SF0">
    <property type="entry name" value="GOLGI PH REGULATOR A-RELATED"/>
    <property type="match status" value="1"/>
</dbReference>
<feature type="transmembrane region" description="Helical" evidence="11">
    <location>
        <begin position="479"/>
        <end position="499"/>
    </location>
</feature>
<feature type="transmembrane region" description="Helical" evidence="11">
    <location>
        <begin position="1452"/>
        <end position="1470"/>
    </location>
</feature>
<feature type="transmembrane region" description="Helical" evidence="11">
    <location>
        <begin position="409"/>
        <end position="432"/>
    </location>
</feature>
<feature type="transmembrane region" description="Helical" evidence="11">
    <location>
        <begin position="341"/>
        <end position="360"/>
    </location>
</feature>
<evidence type="ECO:0000256" key="10">
    <source>
        <dbReference type="SAM" id="MobiDB-lite"/>
    </source>
</evidence>
<feature type="transmembrane region" description="Helical" evidence="11">
    <location>
        <begin position="546"/>
        <end position="569"/>
    </location>
</feature>
<feature type="transmembrane region" description="Helical" evidence="11">
    <location>
        <begin position="317"/>
        <end position="334"/>
    </location>
</feature>
<proteinExistence type="inferred from homology"/>
<evidence type="ECO:0008006" key="16">
    <source>
        <dbReference type="Google" id="ProtNLM"/>
    </source>
</evidence>
<evidence type="ECO:0000256" key="6">
    <source>
        <dbReference type="ARBA" id="ARBA00022692"/>
    </source>
</evidence>
<dbReference type="Pfam" id="PF12537">
    <property type="entry name" value="GPHR_N"/>
    <property type="match status" value="1"/>
</dbReference>
<feature type="transmembrane region" description="Helical" evidence="11">
    <location>
        <begin position="143"/>
        <end position="167"/>
    </location>
</feature>
<feature type="compositionally biased region" description="Basic and acidic residues" evidence="10">
    <location>
        <begin position="928"/>
        <end position="946"/>
    </location>
</feature>
<dbReference type="Pfam" id="PF04142">
    <property type="entry name" value="Nuc_sug_transp"/>
    <property type="match status" value="1"/>
</dbReference>
<evidence type="ECO:0000256" key="3">
    <source>
        <dbReference type="ARBA" id="ARBA00008715"/>
    </source>
</evidence>
<sequence>MNSTGCRLRVLLVGKNVNRPKDSLHIGHWCKPIFLLYRVSFFFQSFFQRPRVGELGRQTHLPVVEEPQGTAEVIIDHGHFQYNGVCLGFCLAASGCVARSWHVLGSVFFTSALLYKQIALYYAPVFFFAILGQCLRGRNLSAVAWGVARAGAAVLGTVLLLLGPWLLGERPAAEVGQVLHRMFPFARGLYEDKVANVWCSISVVLKVQRLVSPERLPLLCGSTTLLALLPSAFCLFRRTAGPGTFAAALFTSSMSFFLFAFQVHEKGVLFPCLAFCLLAGVAPSGVTRKMAPALALQFQLVSLFSMYPLMVKDDLCLAYLFSVSALLVALVLQLGHHSKVFWVGSLLFPGLVAHALHALVPPPARYPDLWTLLITSASCGGLEGAEAPKAPRRSHAFDPFATPARRLEALVLIASHVSLFASGFWFFAKLLYRDYEVKQRYIQVLFATTFAASCSMFQLMLCTMAGLFDAQLRLTAWKVDHWTLIFLAYVVLPASFVWTSVRSICYGSPRLAFGSVFVALPVFWYSIYLSGRLIHIDSVHLSADLLVARIGVLGVTVVATLSGFGAVNFPFQSMHSFLRPVTQQQVADVEQRLLRTMRLIAARKRQDLNLKQEESRSAKQEPSAMSIVNRVAQFVSNPSLEALGYGTSKASATRKQLATEIMALEAFSRELFLELDELIQARLCELKARTRLGKVMNVLGRCCSAICVYKILMSSVNLLLRRQGGAQAEDPATRLLTVLLLNLRVPVDVSYWAPMLSLFFVGYLTLANTRQFIQRLLSIFRMVSTSVTSNSLALLVSEVMAMYFAACVILTLRFVPKRDRADLLALVGEVDLSSVHLHFDYVFLLSSLCSIAVFSLRYFLLSLLGVTYLQLLGLTGHQLINVSFLRRLGVALHPGKLFHMLKSRKGVSLLELDPETWKRLRSMRHAPVTEKESDVRGQSKSEEGSKKVPPFPEGFRQALVRRYGSLLAAWREALDVDARGRLTFGEFCFALNRLGLHYEVRNLWSQLTSEEYLYFRDLDARTDELLSEMREKLSQEYGNMLLAWVKGLDRKGNGAVTQKQFLQCCRKAGFAEGAELFRRMQPEGGRGLLSLSHFDTKAFHALSRGDFRMLSLESEPGKSPLKLTFQERNEAGFFYQMLRANRVSKQREFAQACGLQPRRPSDFESIEDFEDLCLRKYGSLLMAWRRLDRHASGKRGDPEGRGDGEGREWGKAHLKRHGLVELLVNTEQPKGQVIGKEEEEEPQEDETKTLIGEAPVPKVPVKEEKDASPRFLGVQMKWVSLAALTLQTTGQALLIKWADAHGKKEYLPSTVVFWTEVVKLTTSVLLVVHESSDALSAFSSMKGHFTQSRVELMKAAVPSLIYTFQNNLMFYSLTKLSAPVQQVLYQMKIVTTAGLGVLMLGKRLGPVKWSACFLLAFGIMVVQVSRNAQLSKSDFVLDIHFVDSLEDDQMKGFAAVILACFTSGFAGVWIQRMLQQTSASVPRGTSGRSRRTSAKQTEPCEP</sequence>
<evidence type="ECO:0000256" key="4">
    <source>
        <dbReference type="ARBA" id="ARBA00022676"/>
    </source>
</evidence>
<evidence type="ECO:0000313" key="15">
    <source>
        <dbReference type="Proteomes" id="UP001642484"/>
    </source>
</evidence>
<feature type="transmembrane region" description="Helical" evidence="11">
    <location>
        <begin position="82"/>
        <end position="101"/>
    </location>
</feature>
<evidence type="ECO:0000256" key="8">
    <source>
        <dbReference type="ARBA" id="ARBA00022989"/>
    </source>
</evidence>
<evidence type="ECO:0000256" key="7">
    <source>
        <dbReference type="ARBA" id="ARBA00022824"/>
    </source>
</evidence>
<evidence type="ECO:0000259" key="12">
    <source>
        <dbReference type="Pfam" id="PF12430"/>
    </source>
</evidence>
<dbReference type="Proteomes" id="UP001642484">
    <property type="component" value="Unassembled WGS sequence"/>
</dbReference>
<feature type="region of interest" description="Disordered" evidence="10">
    <location>
        <begin position="1480"/>
        <end position="1502"/>
    </location>
</feature>
<dbReference type="InterPro" id="IPR025969">
    <property type="entry name" value="ABA_GPCR_dom"/>
</dbReference>
<feature type="region of interest" description="Disordered" evidence="10">
    <location>
        <begin position="928"/>
        <end position="949"/>
    </location>
</feature>
<keyword evidence="4" id="KW-0328">Glycosyltransferase</keyword>
<accession>A0ABP0R262</accession>
<keyword evidence="5" id="KW-0808">Transferase</keyword>
<evidence type="ECO:0000256" key="9">
    <source>
        <dbReference type="ARBA" id="ARBA00023136"/>
    </source>
</evidence>
<dbReference type="EMBL" id="CAXAMN010025328">
    <property type="protein sequence ID" value="CAK9094378.1"/>
    <property type="molecule type" value="Genomic_DNA"/>
</dbReference>
<feature type="transmembrane region" description="Helical" evidence="11">
    <location>
        <begin position="1407"/>
        <end position="1425"/>
    </location>
</feature>
<evidence type="ECO:0000256" key="11">
    <source>
        <dbReference type="SAM" id="Phobius"/>
    </source>
</evidence>
<comment type="pathway">
    <text evidence="2">Protein modification; protein glycosylation.</text>
</comment>
<feature type="transmembrane region" description="Helical" evidence="11">
    <location>
        <begin position="243"/>
        <end position="262"/>
    </location>
</feature>
<comment type="subcellular location">
    <subcellularLocation>
        <location evidence="1">Endoplasmic reticulum membrane</location>
        <topology evidence="1">Multi-pass membrane protein</topology>
    </subcellularLocation>
</comment>
<gene>
    <name evidence="14" type="ORF">CCMP2556_LOCUS45019</name>
</gene>
<reference evidence="14 15" key="1">
    <citation type="submission" date="2024-02" db="EMBL/GenBank/DDBJ databases">
        <authorList>
            <person name="Chen Y."/>
            <person name="Shah S."/>
            <person name="Dougan E. K."/>
            <person name="Thang M."/>
            <person name="Chan C."/>
        </authorList>
    </citation>
    <scope>NUCLEOTIDE SEQUENCE [LARGE SCALE GENOMIC DNA]</scope>
</reference>
<feature type="transmembrane region" description="Helical" evidence="11">
    <location>
        <begin position="113"/>
        <end position="131"/>
    </location>
</feature>
<feature type="transmembrane region" description="Helical" evidence="11">
    <location>
        <begin position="749"/>
        <end position="769"/>
    </location>
</feature>
<keyword evidence="6 11" id="KW-0812">Transmembrane</keyword>
<dbReference type="InterPro" id="IPR022535">
    <property type="entry name" value="Golgi_pH-regulator_cons_dom"/>
</dbReference>
<dbReference type="Pfam" id="PF03155">
    <property type="entry name" value="Alg6_Alg8"/>
    <property type="match status" value="1"/>
</dbReference>
<feature type="domain" description="Golgi pH regulator conserved" evidence="13">
    <location>
        <begin position="546"/>
        <end position="606"/>
    </location>
</feature>
<feature type="transmembrane region" description="Helical" evidence="11">
    <location>
        <begin position="835"/>
        <end position="854"/>
    </location>
</feature>
<feature type="transmembrane region" description="Helical" evidence="11">
    <location>
        <begin position="859"/>
        <end position="880"/>
    </location>
</feature>
<evidence type="ECO:0000313" key="14">
    <source>
        <dbReference type="EMBL" id="CAK9094378.1"/>
    </source>
</evidence>
<dbReference type="SUPFAM" id="SSF47473">
    <property type="entry name" value="EF-hand"/>
    <property type="match status" value="1"/>
</dbReference>
<feature type="transmembrane region" description="Helical" evidence="11">
    <location>
        <begin position="1383"/>
        <end position="1400"/>
    </location>
</feature>
<protein>
    <recommendedName>
        <fullName evidence="16">Alpha-1,3-glucosyltransferase</fullName>
    </recommendedName>
</protein>
<dbReference type="SUPFAM" id="SSF103481">
    <property type="entry name" value="Multidrug resistance efflux transporter EmrE"/>
    <property type="match status" value="1"/>
</dbReference>
<dbReference type="InterPro" id="IPR011992">
    <property type="entry name" value="EF-hand-dom_pair"/>
</dbReference>
<dbReference type="Pfam" id="PF12430">
    <property type="entry name" value="ABA_GPCR"/>
    <property type="match status" value="1"/>
</dbReference>
<comment type="caution">
    <text evidence="14">The sequence shown here is derived from an EMBL/GenBank/DDBJ whole genome shotgun (WGS) entry which is preliminary data.</text>
</comment>
<dbReference type="InterPro" id="IPR004856">
    <property type="entry name" value="Glyco_trans_ALG6/ALG8"/>
</dbReference>
<feature type="domain" description="Abscisic acid G-protein coupled receptor-like" evidence="12">
    <location>
        <begin position="688"/>
        <end position="856"/>
    </location>
</feature>
<keyword evidence="7" id="KW-0256">Endoplasmic reticulum</keyword>
<dbReference type="PANTHER" id="PTHR15948">
    <property type="entry name" value="G-PROTEIN COUPLED RECEPTOR 89-RELATED"/>
    <property type="match status" value="1"/>
</dbReference>
<keyword evidence="15" id="KW-1185">Reference proteome</keyword>
<keyword evidence="8 11" id="KW-1133">Transmembrane helix</keyword>